<evidence type="ECO:0000256" key="9">
    <source>
        <dbReference type="PIRSR" id="PIRSR037471-1"/>
    </source>
</evidence>
<sequence length="413" mass="46916">MSPTILFVVFTLTLFFTKSTVVAHHSPYHSPCSQSFHKVAHRNNISVCKKLTTLGAEFAWKLDEHNERQIEIIFGTRLHADIGWLAWGVNPSATPQMVGTRAIIGIKQLNGSFNVNTYNITGATKLGCTLRPSSIELEVPNMSLEYSALLDYYMIHATVVLPAEYSITSLSHVWQVGYAVDGTEPMMHPATLQNVDSTEIIDLKTQSAQDVADYRQQLRVVHGILNIMAWGVLMPVGAIIARYFRYPLELEEKWWFYPHISCQITGYILGAAGWTIGLFLGRASRYYKFRTHELYAMFIFAFSTLQMLALRLRPKENNEFIKYWNMYHHSLGYALLVLMSINIFHGIGILTTDNGVWKWIYTGILSAFGIIVAAFEICSWIKFKRPKPKTSNTQKEGNAEVDPRSKVSVHNHD</sequence>
<dbReference type="InterPro" id="IPR006593">
    <property type="entry name" value="Cyt_b561/ferric_Rdtase_TM"/>
</dbReference>
<feature type="region of interest" description="Disordered" evidence="10">
    <location>
        <begin position="387"/>
        <end position="413"/>
    </location>
</feature>
<feature type="transmembrane region" description="Helical" evidence="11">
    <location>
        <begin position="331"/>
        <end position="350"/>
    </location>
</feature>
<keyword evidence="4 12" id="KW-0732">Signal</keyword>
<evidence type="ECO:0000256" key="4">
    <source>
        <dbReference type="ARBA" id="ARBA00022729"/>
    </source>
</evidence>
<keyword evidence="2 8" id="KW-0813">Transport</keyword>
<keyword evidence="3 11" id="KW-0812">Transmembrane</keyword>
<gene>
    <name evidence="15" type="ORF">K2173_015457</name>
</gene>
<evidence type="ECO:0000256" key="12">
    <source>
        <dbReference type="SAM" id="SignalP"/>
    </source>
</evidence>
<evidence type="ECO:0000259" key="14">
    <source>
        <dbReference type="PROSITE" id="PS50939"/>
    </source>
</evidence>
<dbReference type="InterPro" id="IPR017214">
    <property type="entry name" value="UCP037471"/>
</dbReference>
<dbReference type="CDD" id="cd09629">
    <property type="entry name" value="DOMON_CIL1_like"/>
    <property type="match status" value="1"/>
</dbReference>
<evidence type="ECO:0000256" key="2">
    <source>
        <dbReference type="ARBA" id="ARBA00022448"/>
    </source>
</evidence>
<evidence type="ECO:0000259" key="13">
    <source>
        <dbReference type="PROSITE" id="PS50836"/>
    </source>
</evidence>
<evidence type="ECO:0000256" key="7">
    <source>
        <dbReference type="ARBA" id="ARBA00023136"/>
    </source>
</evidence>
<feature type="binding site" description="axial binding residue" evidence="9">
    <location>
        <position position="328"/>
    </location>
    <ligand>
        <name>heme b</name>
        <dbReference type="ChEBI" id="CHEBI:60344"/>
        <label>1</label>
    </ligand>
    <ligandPart>
        <name>Fe</name>
        <dbReference type="ChEBI" id="CHEBI:18248"/>
    </ligandPart>
</feature>
<evidence type="ECO:0000256" key="10">
    <source>
        <dbReference type="SAM" id="MobiDB-lite"/>
    </source>
</evidence>
<keyword evidence="7 8" id="KW-0472">Membrane</keyword>
<feature type="transmembrane region" description="Helical" evidence="11">
    <location>
        <begin position="224"/>
        <end position="244"/>
    </location>
</feature>
<dbReference type="EMBL" id="JAIWQS010000009">
    <property type="protein sequence ID" value="KAJ8754945.1"/>
    <property type="molecule type" value="Genomic_DNA"/>
</dbReference>
<feature type="compositionally biased region" description="Basic and acidic residues" evidence="10">
    <location>
        <begin position="397"/>
        <end position="413"/>
    </location>
</feature>
<keyword evidence="16" id="KW-1185">Reference proteome</keyword>
<dbReference type="PIRSF" id="PIRSF037471">
    <property type="entry name" value="UCP037471"/>
    <property type="match status" value="1"/>
</dbReference>
<dbReference type="SMART" id="SM00665">
    <property type="entry name" value="B561"/>
    <property type="match status" value="1"/>
</dbReference>
<feature type="signal peptide" evidence="12">
    <location>
        <begin position="1"/>
        <end position="23"/>
    </location>
</feature>
<dbReference type="PROSITE" id="PS50939">
    <property type="entry name" value="CYTOCHROME_B561"/>
    <property type="match status" value="1"/>
</dbReference>
<comment type="subcellular location">
    <subcellularLocation>
        <location evidence="1">Membrane</location>
    </subcellularLocation>
</comment>
<keyword evidence="5 8" id="KW-0249">Electron transport</keyword>
<feature type="binding site" description="axial binding residue" evidence="9">
    <location>
        <position position="259"/>
    </location>
    <ligand>
        <name>heme b</name>
        <dbReference type="ChEBI" id="CHEBI:60344"/>
        <label>1</label>
    </ligand>
    <ligandPart>
        <name>Fe</name>
        <dbReference type="ChEBI" id="CHEBI:18248"/>
    </ligandPart>
</feature>
<comment type="caution">
    <text evidence="15">The sequence shown here is derived from an EMBL/GenBank/DDBJ whole genome shotgun (WGS) entry which is preliminary data.</text>
</comment>
<keyword evidence="9" id="KW-0408">Iron</keyword>
<comment type="cofactor">
    <cofactor evidence="8">
        <name>heme b</name>
        <dbReference type="ChEBI" id="CHEBI:60344"/>
    </cofactor>
    <text evidence="8">Binds 2 heme b groups non-covalently.</text>
</comment>
<feature type="domain" description="Cytochrome b561" evidence="14">
    <location>
        <begin position="186"/>
        <end position="384"/>
    </location>
</feature>
<feature type="transmembrane region" description="Helical" evidence="11">
    <location>
        <begin position="356"/>
        <end position="381"/>
    </location>
</feature>
<keyword evidence="6 11" id="KW-1133">Transmembrane helix</keyword>
<organism evidence="15 16">
    <name type="scientific">Erythroxylum novogranatense</name>
    <dbReference type="NCBI Taxonomy" id="1862640"/>
    <lineage>
        <taxon>Eukaryota</taxon>
        <taxon>Viridiplantae</taxon>
        <taxon>Streptophyta</taxon>
        <taxon>Embryophyta</taxon>
        <taxon>Tracheophyta</taxon>
        <taxon>Spermatophyta</taxon>
        <taxon>Magnoliopsida</taxon>
        <taxon>eudicotyledons</taxon>
        <taxon>Gunneridae</taxon>
        <taxon>Pentapetalae</taxon>
        <taxon>rosids</taxon>
        <taxon>fabids</taxon>
        <taxon>Malpighiales</taxon>
        <taxon>Erythroxylaceae</taxon>
        <taxon>Erythroxylum</taxon>
    </lineage>
</organism>
<dbReference type="AlphaFoldDB" id="A0AAV8SRS6"/>
<dbReference type="InterPro" id="IPR045265">
    <property type="entry name" value="AIR12_DOMON"/>
</dbReference>
<accession>A0AAV8SRS6</accession>
<keyword evidence="9" id="KW-0479">Metal-binding</keyword>
<protein>
    <recommendedName>
        <fullName evidence="8">Cytochrome b561 and DOMON domain-containing protein</fullName>
    </recommendedName>
</protein>
<dbReference type="Pfam" id="PF04526">
    <property type="entry name" value="DUF568"/>
    <property type="match status" value="1"/>
</dbReference>
<dbReference type="Proteomes" id="UP001159364">
    <property type="component" value="Linkage Group LG09"/>
</dbReference>
<evidence type="ECO:0000256" key="1">
    <source>
        <dbReference type="ARBA" id="ARBA00004370"/>
    </source>
</evidence>
<proteinExistence type="predicted"/>
<feature type="domain" description="DOMON" evidence="13">
    <location>
        <begin position="54"/>
        <end position="177"/>
    </location>
</feature>
<name>A0AAV8SRS6_9ROSI</name>
<dbReference type="InterPro" id="IPR005018">
    <property type="entry name" value="DOMON_domain"/>
</dbReference>
<dbReference type="PROSITE" id="PS50836">
    <property type="entry name" value="DOMON"/>
    <property type="match status" value="1"/>
</dbReference>
<evidence type="ECO:0000256" key="11">
    <source>
        <dbReference type="SAM" id="Phobius"/>
    </source>
</evidence>
<evidence type="ECO:0000256" key="3">
    <source>
        <dbReference type="ARBA" id="ARBA00022692"/>
    </source>
</evidence>
<evidence type="ECO:0000256" key="6">
    <source>
        <dbReference type="ARBA" id="ARBA00022989"/>
    </source>
</evidence>
<feature type="transmembrane region" description="Helical" evidence="11">
    <location>
        <begin position="256"/>
        <end position="280"/>
    </location>
</feature>
<evidence type="ECO:0000256" key="8">
    <source>
        <dbReference type="PIRNR" id="PIRNR037471"/>
    </source>
</evidence>
<dbReference type="PANTHER" id="PTHR23130:SF175">
    <property type="entry name" value="CYTOCHROME B561 AND DOMON DOMAIN-CONTAINING PROTEIN"/>
    <property type="match status" value="1"/>
</dbReference>
<dbReference type="GO" id="GO:0016020">
    <property type="term" value="C:membrane"/>
    <property type="evidence" value="ECO:0007669"/>
    <property type="project" value="UniProtKB-SubCell"/>
</dbReference>
<dbReference type="PANTHER" id="PTHR23130">
    <property type="entry name" value="CYTOCHROME B561 AND DOMON DOMAIN-CONTAINING PROTEIN"/>
    <property type="match status" value="1"/>
</dbReference>
<evidence type="ECO:0000256" key="5">
    <source>
        <dbReference type="ARBA" id="ARBA00022982"/>
    </source>
</evidence>
<dbReference type="CDD" id="cd08760">
    <property type="entry name" value="Cyt_b561_FRRS1_like"/>
    <property type="match status" value="1"/>
</dbReference>
<reference evidence="15 16" key="1">
    <citation type="submission" date="2021-09" db="EMBL/GenBank/DDBJ databases">
        <title>Genomic insights and catalytic innovation underlie evolution of tropane alkaloids biosynthesis.</title>
        <authorList>
            <person name="Wang Y.-J."/>
            <person name="Tian T."/>
            <person name="Huang J.-P."/>
            <person name="Huang S.-X."/>
        </authorList>
    </citation>
    <scope>NUCLEOTIDE SEQUENCE [LARGE SCALE GENOMIC DNA]</scope>
    <source>
        <strain evidence="15">KIB-2018</strain>
        <tissue evidence="15">Leaf</tissue>
    </source>
</reference>
<dbReference type="Gene3D" id="1.20.120.1770">
    <property type="match status" value="1"/>
</dbReference>
<dbReference type="GO" id="GO:0046872">
    <property type="term" value="F:metal ion binding"/>
    <property type="evidence" value="ECO:0007669"/>
    <property type="project" value="UniProtKB-KW"/>
</dbReference>
<evidence type="ECO:0000313" key="15">
    <source>
        <dbReference type="EMBL" id="KAJ8754945.1"/>
    </source>
</evidence>
<feature type="binding site" description="axial binding residue" evidence="9">
    <location>
        <position position="222"/>
    </location>
    <ligand>
        <name>heme b</name>
        <dbReference type="ChEBI" id="CHEBI:60344"/>
        <label>1</label>
    </ligand>
    <ligandPart>
        <name>Fe</name>
        <dbReference type="ChEBI" id="CHEBI:18248"/>
    </ligandPart>
</feature>
<feature type="chain" id="PRO_5043765197" description="Cytochrome b561 and DOMON domain-containing protein" evidence="12">
    <location>
        <begin position="24"/>
        <end position="413"/>
    </location>
</feature>
<feature type="binding site" description="axial binding residue" evidence="9">
    <location>
        <position position="292"/>
    </location>
    <ligand>
        <name>heme b</name>
        <dbReference type="ChEBI" id="CHEBI:60344"/>
        <label>1</label>
    </ligand>
    <ligandPart>
        <name>Fe</name>
        <dbReference type="ChEBI" id="CHEBI:18248"/>
    </ligandPart>
</feature>
<evidence type="ECO:0000313" key="16">
    <source>
        <dbReference type="Proteomes" id="UP001159364"/>
    </source>
</evidence>